<sequence length="182" mass="20520">MGKRELLHAVKSRNQQVVKEIIMEDNSLLYEPIIGKSLLNYAAEYGDISISELVVEFGLSVNFCEGCEPPLYTAVNKADMAMVEWLLSKGADPNIKSGTKPLIYSAIYAGNPEIVKLLVAKNIDVLSSWERFPTPLRYACEINVWPKEVIEEIGLAMGYEREEIQEMISVSMTWSNRFVHTS</sequence>
<dbReference type="InterPro" id="IPR051616">
    <property type="entry name" value="Cul2-RING_E3_ligase_SR"/>
</dbReference>
<feature type="repeat" description="ANK" evidence="1">
    <location>
        <begin position="70"/>
        <end position="98"/>
    </location>
</feature>
<dbReference type="PRINTS" id="PR01415">
    <property type="entry name" value="ANKYRIN"/>
</dbReference>
<keyword evidence="1" id="KW-0040">ANK repeat</keyword>
<dbReference type="AlphaFoldDB" id="A0A1Y0I2F8"/>
<protein>
    <submittedName>
        <fullName evidence="2">Four ankyrin repeats protein</fullName>
    </submittedName>
</protein>
<name>A0A1Y0I2F8_9GAMM</name>
<reference evidence="2 3" key="1">
    <citation type="submission" date="2017-05" db="EMBL/GenBank/DDBJ databases">
        <title>Genomic insights into alkan degradation activity of Oleiphilus messinensis.</title>
        <authorList>
            <person name="Kozyavkin S.A."/>
            <person name="Slesarev A.I."/>
            <person name="Golyshin P.N."/>
            <person name="Korzhenkov A."/>
            <person name="Golyshina O.N."/>
            <person name="Toshchakov S.V."/>
        </authorList>
    </citation>
    <scope>NUCLEOTIDE SEQUENCE [LARGE SCALE GENOMIC DNA]</scope>
    <source>
        <strain evidence="2 3">ME102</strain>
    </source>
</reference>
<dbReference type="InterPro" id="IPR036770">
    <property type="entry name" value="Ankyrin_rpt-contain_sf"/>
</dbReference>
<dbReference type="Gene3D" id="1.25.40.20">
    <property type="entry name" value="Ankyrin repeat-containing domain"/>
    <property type="match status" value="1"/>
</dbReference>
<dbReference type="RefSeq" id="WP_157678118.1">
    <property type="nucleotide sequence ID" value="NZ_CP021425.1"/>
</dbReference>
<gene>
    <name evidence="2" type="ORF">OLMES_0554</name>
</gene>
<keyword evidence="3" id="KW-1185">Reference proteome</keyword>
<dbReference type="Proteomes" id="UP000196027">
    <property type="component" value="Chromosome"/>
</dbReference>
<proteinExistence type="predicted"/>
<evidence type="ECO:0000313" key="3">
    <source>
        <dbReference type="Proteomes" id="UP000196027"/>
    </source>
</evidence>
<dbReference type="PROSITE" id="PS50088">
    <property type="entry name" value="ANK_REPEAT"/>
    <property type="match status" value="1"/>
</dbReference>
<dbReference type="KEGG" id="ome:OLMES_0554"/>
<evidence type="ECO:0000256" key="1">
    <source>
        <dbReference type="PROSITE-ProRule" id="PRU00023"/>
    </source>
</evidence>
<dbReference type="SUPFAM" id="SSF48403">
    <property type="entry name" value="Ankyrin repeat"/>
    <property type="match status" value="1"/>
</dbReference>
<evidence type="ECO:0000313" key="2">
    <source>
        <dbReference type="EMBL" id="ARU54657.1"/>
    </source>
</evidence>
<dbReference type="InterPro" id="IPR002110">
    <property type="entry name" value="Ankyrin_rpt"/>
</dbReference>
<dbReference type="EMBL" id="CP021425">
    <property type="protein sequence ID" value="ARU54657.1"/>
    <property type="molecule type" value="Genomic_DNA"/>
</dbReference>
<dbReference type="PANTHER" id="PTHR46224">
    <property type="entry name" value="ANKYRIN REPEAT FAMILY PROTEIN"/>
    <property type="match status" value="1"/>
</dbReference>
<dbReference type="OrthoDB" id="5897078at2"/>
<organism evidence="2 3">
    <name type="scientific">Oleiphilus messinensis</name>
    <dbReference type="NCBI Taxonomy" id="141451"/>
    <lineage>
        <taxon>Bacteria</taxon>
        <taxon>Pseudomonadati</taxon>
        <taxon>Pseudomonadota</taxon>
        <taxon>Gammaproteobacteria</taxon>
        <taxon>Oceanospirillales</taxon>
        <taxon>Oleiphilaceae</taxon>
        <taxon>Oleiphilus</taxon>
    </lineage>
</organism>
<dbReference type="Pfam" id="PF12796">
    <property type="entry name" value="Ank_2"/>
    <property type="match status" value="1"/>
</dbReference>
<accession>A0A1Y0I2F8</accession>
<dbReference type="SMART" id="SM00248">
    <property type="entry name" value="ANK"/>
    <property type="match status" value="4"/>
</dbReference>
<dbReference type="PANTHER" id="PTHR46224:SF6">
    <property type="entry name" value="ANKYRIN REPEAT FAMILY PROTEIN"/>
    <property type="match status" value="1"/>
</dbReference>